<proteinExistence type="predicted"/>
<organism evidence="1 2">
    <name type="scientific">Paramecium sonneborni</name>
    <dbReference type="NCBI Taxonomy" id="65129"/>
    <lineage>
        <taxon>Eukaryota</taxon>
        <taxon>Sar</taxon>
        <taxon>Alveolata</taxon>
        <taxon>Ciliophora</taxon>
        <taxon>Intramacronucleata</taxon>
        <taxon>Oligohymenophorea</taxon>
        <taxon>Peniculida</taxon>
        <taxon>Parameciidae</taxon>
        <taxon>Paramecium</taxon>
    </lineage>
</organism>
<keyword evidence="2" id="KW-1185">Reference proteome</keyword>
<reference evidence="1" key="1">
    <citation type="submission" date="2021-01" db="EMBL/GenBank/DDBJ databases">
        <authorList>
            <consortium name="Genoscope - CEA"/>
            <person name="William W."/>
        </authorList>
    </citation>
    <scope>NUCLEOTIDE SEQUENCE</scope>
</reference>
<evidence type="ECO:0000313" key="2">
    <source>
        <dbReference type="Proteomes" id="UP000692954"/>
    </source>
</evidence>
<sequence>MQQLNINLKSTTYQNLQRIKSLDLLSPVSQRVLEQVRIQEFKNIRLPKQKCNSQLREVLHLDVNKKPNITHLPSLNQIPNQDQHNINKISKIKIKIVPKEENESKLSFQKFKFNDRNTLRPKQVFIKKKEIDNQQKRSQSFNNKTHTNKVQYQFMEQLKNLSSTILYHLSQQTNQLDRQFDQLENQLSF</sequence>
<evidence type="ECO:0000313" key="1">
    <source>
        <dbReference type="EMBL" id="CAD8071674.1"/>
    </source>
</evidence>
<comment type="caution">
    <text evidence="1">The sequence shown here is derived from an EMBL/GenBank/DDBJ whole genome shotgun (WGS) entry which is preliminary data.</text>
</comment>
<dbReference type="EMBL" id="CAJJDN010000028">
    <property type="protein sequence ID" value="CAD8071674.1"/>
    <property type="molecule type" value="Genomic_DNA"/>
</dbReference>
<dbReference type="OrthoDB" id="297078at2759"/>
<dbReference type="Proteomes" id="UP000692954">
    <property type="component" value="Unassembled WGS sequence"/>
</dbReference>
<protein>
    <submittedName>
        <fullName evidence="1">Uncharacterized protein</fullName>
    </submittedName>
</protein>
<dbReference type="AlphaFoldDB" id="A0A8S1M8V2"/>
<accession>A0A8S1M8V2</accession>
<gene>
    <name evidence="1" type="ORF">PSON_ATCC_30995.1.T0280196</name>
</gene>
<name>A0A8S1M8V2_9CILI</name>